<feature type="compositionally biased region" description="Gly residues" evidence="1">
    <location>
        <begin position="193"/>
        <end position="205"/>
    </location>
</feature>
<feature type="region of interest" description="Disordered" evidence="1">
    <location>
        <begin position="144"/>
        <end position="167"/>
    </location>
</feature>
<accession>A0A6N7L188</accession>
<dbReference type="EMBL" id="WBOF01000005">
    <property type="protein sequence ID" value="MQS17510.1"/>
    <property type="molecule type" value="Genomic_DNA"/>
</dbReference>
<dbReference type="RefSeq" id="WP_153470570.1">
    <property type="nucleotide sequence ID" value="NZ_WBOF01000005.1"/>
</dbReference>
<evidence type="ECO:0000313" key="3">
    <source>
        <dbReference type="Proteomes" id="UP000450000"/>
    </source>
</evidence>
<dbReference type="Proteomes" id="UP000450000">
    <property type="component" value="Unassembled WGS sequence"/>
</dbReference>
<sequence length="259" mass="28623">METVMIRLGRSAVDREQIAAMAGKNVRTLSNKKAFDVLDVVRGGNGSKVLHDLEQAQVLVANLGLKKGQEPAPIPAIPDPTDYTEHELRGYIISALQAEKEAGFVHDITVEELDEMDEDGLREYIDGHDLLDLEEARMAIPEDRRPTESTMHSYYTGHKGTSLPEPDRTFAGKDHWFRDTIVEWNRSGRRGRGSGAGGRPAGATGGWTPRSPRNLAAAERRRQAVQLRADDASMPIARIADVLGISERQAAYYLRTHTG</sequence>
<reference evidence="2 3" key="1">
    <citation type="submission" date="2019-09" db="EMBL/GenBank/DDBJ databases">
        <title>Genome Sequences of Streptomyces kaniharaensis ATCC 21070.</title>
        <authorList>
            <person name="Zhu W."/>
            <person name="De Crecy-Lagard V."/>
            <person name="Richards N.G."/>
        </authorList>
    </citation>
    <scope>NUCLEOTIDE SEQUENCE [LARGE SCALE GENOMIC DNA]</scope>
    <source>
        <strain evidence="2 3">SF-557</strain>
    </source>
</reference>
<dbReference type="AlphaFoldDB" id="A0A6N7L188"/>
<gene>
    <name evidence="2" type="ORF">F7Q99_36325</name>
</gene>
<evidence type="ECO:0000256" key="1">
    <source>
        <dbReference type="SAM" id="MobiDB-lite"/>
    </source>
</evidence>
<keyword evidence="3" id="KW-1185">Reference proteome</keyword>
<organism evidence="2 3">
    <name type="scientific">Streptomyces kaniharaensis</name>
    <dbReference type="NCBI Taxonomy" id="212423"/>
    <lineage>
        <taxon>Bacteria</taxon>
        <taxon>Bacillati</taxon>
        <taxon>Actinomycetota</taxon>
        <taxon>Actinomycetes</taxon>
        <taxon>Kitasatosporales</taxon>
        <taxon>Streptomycetaceae</taxon>
        <taxon>Streptomyces</taxon>
    </lineage>
</organism>
<comment type="caution">
    <text evidence="2">The sequence shown here is derived from an EMBL/GenBank/DDBJ whole genome shotgun (WGS) entry which is preliminary data.</text>
</comment>
<dbReference type="OrthoDB" id="5198511at2"/>
<name>A0A6N7L188_9ACTN</name>
<evidence type="ECO:0000313" key="2">
    <source>
        <dbReference type="EMBL" id="MQS17510.1"/>
    </source>
</evidence>
<feature type="region of interest" description="Disordered" evidence="1">
    <location>
        <begin position="187"/>
        <end position="220"/>
    </location>
</feature>
<proteinExistence type="predicted"/>
<protein>
    <submittedName>
        <fullName evidence="2">Uncharacterized protein</fullName>
    </submittedName>
</protein>